<dbReference type="AlphaFoldDB" id="A0A1F7Y5I6"/>
<dbReference type="PANTHER" id="PTHR19278">
    <property type="entry name" value="OROTATE PHOSPHORIBOSYLTRANSFERASE"/>
    <property type="match status" value="1"/>
</dbReference>
<dbReference type="InterPro" id="IPR029057">
    <property type="entry name" value="PRTase-like"/>
</dbReference>
<feature type="binding site" evidence="6">
    <location>
        <position position="115"/>
    </location>
    <ligand>
        <name>5-phospho-alpha-D-ribose 1-diphosphate</name>
        <dbReference type="ChEBI" id="CHEBI:58017"/>
        <note>ligand shared between dimeric partners</note>
    </ligand>
</feature>
<sequence length="224" mass="25106">MKDIIYEPEHPEGLTETQERLALSLFDSGVFLFDFENGFRLKHHEKYPNAPLSPFYINLRLLQSHPETAKLEAVTSLIELSDGLEFNRITAVPRAADPLVSSMADRTGWSQITPRTENKDHGLEVGIDGVYEPGDTVLVVDDLITTAASKLEMIKVLKSKGLVVRDVVVVFDREQGGEQELAEKGYNLHAALEIKPTLQYYSRVGRITQEQLVKVLAYLENPLG</sequence>
<dbReference type="Proteomes" id="UP000178750">
    <property type="component" value="Unassembled WGS sequence"/>
</dbReference>
<dbReference type="GO" id="GO:0004590">
    <property type="term" value="F:orotidine-5'-phosphate decarboxylase activity"/>
    <property type="evidence" value="ECO:0007669"/>
    <property type="project" value="TreeGrafter"/>
</dbReference>
<gene>
    <name evidence="6" type="primary">pyrE</name>
    <name evidence="7" type="ORF">A2863_02980</name>
</gene>
<comment type="cofactor">
    <cofactor evidence="6">
        <name>Mg(2+)</name>
        <dbReference type="ChEBI" id="CHEBI:18420"/>
    </cofactor>
</comment>
<evidence type="ECO:0000256" key="2">
    <source>
        <dbReference type="ARBA" id="ARBA00011971"/>
    </source>
</evidence>
<keyword evidence="4 6" id="KW-0808">Transferase</keyword>
<feature type="binding site" evidence="6">
    <location>
        <position position="121"/>
    </location>
    <ligand>
        <name>5-phospho-alpha-D-ribose 1-diphosphate</name>
        <dbReference type="ChEBI" id="CHEBI:58017"/>
        <note>ligand shared between dimeric partners</note>
    </ligand>
</feature>
<dbReference type="PANTHER" id="PTHR19278:SF9">
    <property type="entry name" value="URIDINE 5'-MONOPHOSPHATE SYNTHASE"/>
    <property type="match status" value="1"/>
</dbReference>
<dbReference type="EC" id="2.4.2.10" evidence="2 6"/>
<feature type="binding site" description="in other chain" evidence="6">
    <location>
        <begin position="141"/>
        <end position="149"/>
    </location>
    <ligand>
        <name>5-phospho-alpha-D-ribose 1-diphosphate</name>
        <dbReference type="ChEBI" id="CHEBI:58017"/>
        <note>ligand shared between dimeric partners</note>
    </ligand>
</feature>
<dbReference type="GO" id="GO:0044205">
    <property type="term" value="P:'de novo' UMP biosynthetic process"/>
    <property type="evidence" value="ECO:0007669"/>
    <property type="project" value="UniProtKB-UniRule"/>
</dbReference>
<keyword evidence="3 6" id="KW-0328">Glycosyltransferase</keyword>
<keyword evidence="6" id="KW-0460">Magnesium</keyword>
<feature type="binding site" evidence="6">
    <location>
        <position position="145"/>
    </location>
    <ligand>
        <name>orotate</name>
        <dbReference type="ChEBI" id="CHEBI:30839"/>
    </ligand>
</feature>
<comment type="catalytic activity">
    <reaction evidence="6">
        <text>orotidine 5'-phosphate + diphosphate = orotate + 5-phospho-alpha-D-ribose 1-diphosphate</text>
        <dbReference type="Rhea" id="RHEA:10380"/>
        <dbReference type="ChEBI" id="CHEBI:30839"/>
        <dbReference type="ChEBI" id="CHEBI:33019"/>
        <dbReference type="ChEBI" id="CHEBI:57538"/>
        <dbReference type="ChEBI" id="CHEBI:58017"/>
        <dbReference type="EC" id="2.4.2.10"/>
    </reaction>
</comment>
<dbReference type="InterPro" id="IPR023031">
    <property type="entry name" value="OPRT"/>
</dbReference>
<evidence type="ECO:0000313" key="8">
    <source>
        <dbReference type="Proteomes" id="UP000178750"/>
    </source>
</evidence>
<dbReference type="InterPro" id="IPR000836">
    <property type="entry name" value="PRTase_dom"/>
</dbReference>
<dbReference type="GO" id="GO:0004588">
    <property type="term" value="F:orotate phosphoribosyltransferase activity"/>
    <property type="evidence" value="ECO:0007669"/>
    <property type="project" value="UniProtKB-UniRule"/>
</dbReference>
<evidence type="ECO:0000256" key="4">
    <source>
        <dbReference type="ARBA" id="ARBA00022679"/>
    </source>
</evidence>
<evidence type="ECO:0000313" key="7">
    <source>
        <dbReference type="EMBL" id="OGM22502.1"/>
    </source>
</evidence>
<reference evidence="7 8" key="1">
    <citation type="journal article" date="2016" name="Nat. Commun.">
        <title>Thousands of microbial genomes shed light on interconnected biogeochemical processes in an aquifer system.</title>
        <authorList>
            <person name="Anantharaman K."/>
            <person name="Brown C.T."/>
            <person name="Hug L.A."/>
            <person name="Sharon I."/>
            <person name="Castelle C.J."/>
            <person name="Probst A.J."/>
            <person name="Thomas B.C."/>
            <person name="Singh A."/>
            <person name="Wilkins M.J."/>
            <person name="Karaoz U."/>
            <person name="Brodie E.L."/>
            <person name="Williams K.H."/>
            <person name="Hubbard S.S."/>
            <person name="Banfield J.F."/>
        </authorList>
    </citation>
    <scope>NUCLEOTIDE SEQUENCE [LARGE SCALE GENOMIC DNA]</scope>
</reference>
<accession>A0A1F7Y5I6</accession>
<dbReference type="HAMAP" id="MF_01208">
    <property type="entry name" value="PyrE"/>
    <property type="match status" value="1"/>
</dbReference>
<evidence type="ECO:0000256" key="3">
    <source>
        <dbReference type="ARBA" id="ARBA00022676"/>
    </source>
</evidence>
<proteinExistence type="inferred from homology"/>
<protein>
    <recommendedName>
        <fullName evidence="2 6">Orotate phosphoribosyltransferase</fullName>
        <shortName evidence="6">OPRT</shortName>
        <shortName evidence="6">OPRTase</shortName>
        <ecNumber evidence="2 6">2.4.2.10</ecNumber>
    </recommendedName>
</protein>
<dbReference type="UniPathway" id="UPA00070">
    <property type="reaction ID" value="UER00119"/>
</dbReference>
<feature type="binding site" evidence="6">
    <location>
        <position position="119"/>
    </location>
    <ligand>
        <name>5-phospho-alpha-D-ribose 1-diphosphate</name>
        <dbReference type="ChEBI" id="CHEBI:58017"/>
        <note>ligand shared between dimeric partners</note>
    </ligand>
</feature>
<dbReference type="CDD" id="cd06223">
    <property type="entry name" value="PRTases_typeI"/>
    <property type="match status" value="1"/>
</dbReference>
<name>A0A1F7Y5I6_9BACT</name>
<comment type="pathway">
    <text evidence="1 6">Pyrimidine metabolism; UMP biosynthesis via de novo pathway; UMP from orotate: step 1/2.</text>
</comment>
<dbReference type="SUPFAM" id="SSF53271">
    <property type="entry name" value="PRTase-like"/>
    <property type="match status" value="1"/>
</dbReference>
<comment type="caution">
    <text evidence="6">Lacks conserved residue(s) required for the propagation of feature annotation.</text>
</comment>
<comment type="similarity">
    <text evidence="6">Belongs to the purine/pyrimidine phosphoribosyltransferase family. PyrE subfamily.</text>
</comment>
<dbReference type="GO" id="GO:0000287">
    <property type="term" value="F:magnesium ion binding"/>
    <property type="evidence" value="ECO:0007669"/>
    <property type="project" value="UniProtKB-UniRule"/>
</dbReference>
<dbReference type="Gene3D" id="3.40.50.2020">
    <property type="match status" value="1"/>
</dbReference>
<organism evidence="7 8">
    <name type="scientific">Candidatus Woesebacteria bacterium RIFCSPHIGHO2_01_FULL_38_9b</name>
    <dbReference type="NCBI Taxonomy" id="1802493"/>
    <lineage>
        <taxon>Bacteria</taxon>
        <taxon>Candidatus Woeseibacteriota</taxon>
    </lineage>
</organism>
<comment type="caution">
    <text evidence="7">The sequence shown here is derived from an EMBL/GenBank/DDBJ whole genome shotgun (WGS) entry which is preliminary data.</text>
</comment>
<comment type="subunit">
    <text evidence="6">Homodimer.</text>
</comment>
<dbReference type="GO" id="GO:0019856">
    <property type="term" value="P:pyrimidine nucleobase biosynthetic process"/>
    <property type="evidence" value="ECO:0007669"/>
    <property type="project" value="TreeGrafter"/>
</dbReference>
<keyword evidence="5 6" id="KW-0665">Pyrimidine biosynthesis</keyword>
<evidence type="ECO:0000256" key="5">
    <source>
        <dbReference type="ARBA" id="ARBA00022975"/>
    </source>
</evidence>
<comment type="function">
    <text evidence="6">Catalyzes the transfer of a ribosyl phosphate group from 5-phosphoribose 1-diphosphate to orotate, leading to the formation of orotidine monophosphate (OMP).</text>
</comment>
<evidence type="ECO:0000256" key="6">
    <source>
        <dbReference type="HAMAP-Rule" id="MF_01208"/>
    </source>
</evidence>
<dbReference type="EMBL" id="MGGF01000001">
    <property type="protein sequence ID" value="OGM22502.1"/>
    <property type="molecule type" value="Genomic_DNA"/>
</dbReference>
<feature type="binding site" evidence="6">
    <location>
        <position position="173"/>
    </location>
    <ligand>
        <name>orotate</name>
        <dbReference type="ChEBI" id="CHEBI:30839"/>
    </ligand>
</feature>
<evidence type="ECO:0000256" key="1">
    <source>
        <dbReference type="ARBA" id="ARBA00004889"/>
    </source>
</evidence>